<evidence type="ECO:0000256" key="1">
    <source>
        <dbReference type="SAM" id="MobiDB-lite"/>
    </source>
</evidence>
<reference evidence="3 4" key="1">
    <citation type="submission" date="2018-07" db="EMBL/GenBank/DDBJ databases">
        <title>Genome sequences of Haloplanus salinus JCM 18368T.</title>
        <authorList>
            <person name="Kim Y.B."/>
            <person name="Roh S.W."/>
        </authorList>
    </citation>
    <scope>NUCLEOTIDE SEQUENCE [LARGE SCALE GENOMIC DNA]</scope>
    <source>
        <strain evidence="3 4">JCM 18368</strain>
    </source>
</reference>
<organism evidence="3 4">
    <name type="scientific">Haloplanus salinus</name>
    <dbReference type="NCBI Taxonomy" id="1126245"/>
    <lineage>
        <taxon>Archaea</taxon>
        <taxon>Methanobacteriati</taxon>
        <taxon>Methanobacteriota</taxon>
        <taxon>Stenosarchaea group</taxon>
        <taxon>Halobacteria</taxon>
        <taxon>Halobacteriales</taxon>
        <taxon>Haloferacaceae</taxon>
        <taxon>Haloplanus</taxon>
    </lineage>
</organism>
<dbReference type="Pfam" id="PF08241">
    <property type="entry name" value="Methyltransf_11"/>
    <property type="match status" value="1"/>
</dbReference>
<dbReference type="Gene3D" id="3.40.50.150">
    <property type="entry name" value="Vaccinia Virus protein VP39"/>
    <property type="match status" value="1"/>
</dbReference>
<dbReference type="GO" id="GO:0032259">
    <property type="term" value="P:methylation"/>
    <property type="evidence" value="ECO:0007669"/>
    <property type="project" value="UniProtKB-KW"/>
</dbReference>
<dbReference type="EMBL" id="QPHM01000001">
    <property type="protein sequence ID" value="RCU48651.1"/>
    <property type="molecule type" value="Genomic_DNA"/>
</dbReference>
<protein>
    <submittedName>
        <fullName evidence="3">Methyltransferase domain-containing protein</fullName>
    </submittedName>
</protein>
<name>A0A368NGY7_9EURY</name>
<gene>
    <name evidence="3" type="ORF">DU504_07950</name>
</gene>
<dbReference type="GO" id="GO:0008757">
    <property type="term" value="F:S-adenosylmethionine-dependent methyltransferase activity"/>
    <property type="evidence" value="ECO:0007669"/>
    <property type="project" value="InterPro"/>
</dbReference>
<accession>A0A368NGY7</accession>
<evidence type="ECO:0000313" key="4">
    <source>
        <dbReference type="Proteomes" id="UP000252189"/>
    </source>
</evidence>
<dbReference type="InterPro" id="IPR029063">
    <property type="entry name" value="SAM-dependent_MTases_sf"/>
</dbReference>
<feature type="region of interest" description="Disordered" evidence="1">
    <location>
        <begin position="1"/>
        <end position="41"/>
    </location>
</feature>
<comment type="caution">
    <text evidence="3">The sequence shown here is derived from an EMBL/GenBank/DDBJ whole genome shotgun (WGS) entry which is preliminary data.</text>
</comment>
<dbReference type="InterPro" id="IPR013216">
    <property type="entry name" value="Methyltransf_11"/>
</dbReference>
<dbReference type="SUPFAM" id="SSF53335">
    <property type="entry name" value="S-adenosyl-L-methionine-dependent methyltransferases"/>
    <property type="match status" value="1"/>
</dbReference>
<proteinExistence type="predicted"/>
<sequence>MTRDPTASEGRIEDGGRKTAAAPSFGANARAYPRGTAHRNGRVPNVVVADAADPMVATSADSFPGVVGVAADAERLPLPPEAFDAVTCRIAAHRSPDPEPFRDGASRVRRRGVSALPSGVVAAEYPTTELRLYHASTDTYVDQVVPITDGEPAVHGVAYVATGCPDGIATDGRRFAFTGS</sequence>
<dbReference type="Proteomes" id="UP000252189">
    <property type="component" value="Unassembled WGS sequence"/>
</dbReference>
<feature type="domain" description="Methyltransferase type 11" evidence="2">
    <location>
        <begin position="41"/>
        <end position="112"/>
    </location>
</feature>
<evidence type="ECO:0000313" key="3">
    <source>
        <dbReference type="EMBL" id="RCU48651.1"/>
    </source>
</evidence>
<keyword evidence="4" id="KW-1185">Reference proteome</keyword>
<dbReference type="AlphaFoldDB" id="A0A368NGY7"/>
<evidence type="ECO:0000259" key="2">
    <source>
        <dbReference type="Pfam" id="PF08241"/>
    </source>
</evidence>
<keyword evidence="3" id="KW-0808">Transferase</keyword>
<keyword evidence="3" id="KW-0489">Methyltransferase</keyword>